<evidence type="ECO:0000256" key="1">
    <source>
        <dbReference type="ARBA" id="ARBA00022448"/>
    </source>
</evidence>
<dbReference type="GO" id="GO:0016887">
    <property type="term" value="F:ATP hydrolysis activity"/>
    <property type="evidence" value="ECO:0007669"/>
    <property type="project" value="InterPro"/>
</dbReference>
<feature type="domain" description="ABC transporter" evidence="4">
    <location>
        <begin position="15"/>
        <end position="247"/>
    </location>
</feature>
<dbReference type="SUPFAM" id="SSF52540">
    <property type="entry name" value="P-loop containing nucleoside triphosphate hydrolases"/>
    <property type="match status" value="1"/>
</dbReference>
<dbReference type="PANTHER" id="PTHR42788">
    <property type="entry name" value="TAURINE IMPORT ATP-BINDING PROTEIN-RELATED"/>
    <property type="match status" value="1"/>
</dbReference>
<protein>
    <submittedName>
        <fullName evidence="5">ABC transporter, ATP-binding protein</fullName>
    </submittedName>
</protein>
<reference evidence="5" key="1">
    <citation type="submission" date="2009-02" db="EMBL/GenBank/DDBJ databases">
        <authorList>
            <person name="Fulton L."/>
            <person name="Clifton S."/>
            <person name="Fulton B."/>
            <person name="Xu J."/>
            <person name="Minx P."/>
            <person name="Pepin K.H."/>
            <person name="Johnson M."/>
            <person name="Bhonagiri V."/>
            <person name="Nash W.E."/>
            <person name="Mardis E.R."/>
            <person name="Wilson R.K."/>
        </authorList>
    </citation>
    <scope>NUCLEOTIDE SEQUENCE [LARGE SCALE GENOMIC DNA]</scope>
    <source>
        <strain evidence="5">DSM 15053</strain>
    </source>
</reference>
<evidence type="ECO:0000256" key="3">
    <source>
        <dbReference type="ARBA" id="ARBA00022840"/>
    </source>
</evidence>
<proteinExistence type="predicted"/>
<dbReference type="Proteomes" id="UP000004893">
    <property type="component" value="Unassembled WGS sequence"/>
</dbReference>
<keyword evidence="1" id="KW-0813">Transport</keyword>
<dbReference type="InterPro" id="IPR003439">
    <property type="entry name" value="ABC_transporter-like_ATP-bd"/>
</dbReference>
<dbReference type="InterPro" id="IPR027417">
    <property type="entry name" value="P-loop_NTPase"/>
</dbReference>
<dbReference type="CDD" id="cd03293">
    <property type="entry name" value="ABC_NrtD_SsuB_transporters"/>
    <property type="match status" value="1"/>
</dbReference>
<organism evidence="5 6">
    <name type="scientific">[Clostridium] hylemonae DSM 15053</name>
    <dbReference type="NCBI Taxonomy" id="553973"/>
    <lineage>
        <taxon>Bacteria</taxon>
        <taxon>Bacillati</taxon>
        <taxon>Bacillota</taxon>
        <taxon>Clostridia</taxon>
        <taxon>Lachnospirales</taxon>
        <taxon>Lachnospiraceae</taxon>
    </lineage>
</organism>
<dbReference type="AlphaFoldDB" id="C0C0L7"/>
<dbReference type="HOGENOM" id="CLU_000604_1_22_9"/>
<dbReference type="PROSITE" id="PS50893">
    <property type="entry name" value="ABC_TRANSPORTER_2"/>
    <property type="match status" value="1"/>
</dbReference>
<dbReference type="InterPro" id="IPR003593">
    <property type="entry name" value="AAA+_ATPase"/>
</dbReference>
<keyword evidence="2" id="KW-0547">Nucleotide-binding</keyword>
<sequence length="269" mass="29923">MNMGEVEKKTQSGELNIEHVSIEFNTVSGDKMKALDDISLDVAHGELVAVVGRSGCGKTTLLNIVAGLLEPTGGTCRLNGKEITGPGRERGVVFQADAVFGWKRVGDNVDFALKLGGVPKEERGQLITKYLKMVNLEKFTKFYPKELSGGMRKRLQIAMVLANQPKLLLMDEPFGPLDYATKVELQVEVEKIRLKNPLTTFFVTHDVEEATFVADRIIMIEKGKIVEELKVDIPRPRPVEIRNTAEFHAISDYLLGKLLELSDVKSEVR</sequence>
<dbReference type="Pfam" id="PF00005">
    <property type="entry name" value="ABC_tran"/>
    <property type="match status" value="1"/>
</dbReference>
<gene>
    <name evidence="5" type="ORF">CLOHYLEM_05620</name>
</gene>
<evidence type="ECO:0000259" key="4">
    <source>
        <dbReference type="PROSITE" id="PS50893"/>
    </source>
</evidence>
<keyword evidence="6" id="KW-1185">Reference proteome</keyword>
<dbReference type="InterPro" id="IPR017871">
    <property type="entry name" value="ABC_transporter-like_CS"/>
</dbReference>
<dbReference type="InterPro" id="IPR050166">
    <property type="entry name" value="ABC_transporter_ATP-bind"/>
</dbReference>
<dbReference type="STRING" id="553973.CLOHYLEM_05620"/>
<dbReference type="eggNOG" id="COG1116">
    <property type="taxonomic scope" value="Bacteria"/>
</dbReference>
<dbReference type="GO" id="GO:0005524">
    <property type="term" value="F:ATP binding"/>
    <property type="evidence" value="ECO:0007669"/>
    <property type="project" value="UniProtKB-KW"/>
</dbReference>
<name>C0C0L7_9FIRM</name>
<reference evidence="5" key="2">
    <citation type="submission" date="2013-06" db="EMBL/GenBank/DDBJ databases">
        <title>Draft genome sequence of Clostridium hylemonae (DSM 15053).</title>
        <authorList>
            <person name="Sudarsanam P."/>
            <person name="Ley R."/>
            <person name="Guruge J."/>
            <person name="Turnbaugh P.J."/>
            <person name="Mahowald M."/>
            <person name="Liep D."/>
            <person name="Gordon J."/>
        </authorList>
    </citation>
    <scope>NUCLEOTIDE SEQUENCE</scope>
    <source>
        <strain evidence="5">DSM 15053</strain>
    </source>
</reference>
<dbReference type="EMBL" id="ABYI02000020">
    <property type="protein sequence ID" value="EEG74354.1"/>
    <property type="molecule type" value="Genomic_DNA"/>
</dbReference>
<dbReference type="OrthoDB" id="9801958at2"/>
<evidence type="ECO:0000313" key="5">
    <source>
        <dbReference type="EMBL" id="EEG74354.1"/>
    </source>
</evidence>
<dbReference type="Gene3D" id="3.40.50.300">
    <property type="entry name" value="P-loop containing nucleotide triphosphate hydrolases"/>
    <property type="match status" value="1"/>
</dbReference>
<comment type="caution">
    <text evidence="5">The sequence shown here is derived from an EMBL/GenBank/DDBJ whole genome shotgun (WGS) entry which is preliminary data.</text>
</comment>
<dbReference type="PANTHER" id="PTHR42788:SF13">
    <property type="entry name" value="ALIPHATIC SULFONATES IMPORT ATP-BINDING PROTEIN SSUB"/>
    <property type="match status" value="1"/>
</dbReference>
<dbReference type="PROSITE" id="PS00211">
    <property type="entry name" value="ABC_TRANSPORTER_1"/>
    <property type="match status" value="1"/>
</dbReference>
<dbReference type="SMART" id="SM00382">
    <property type="entry name" value="AAA"/>
    <property type="match status" value="1"/>
</dbReference>
<evidence type="ECO:0000313" key="6">
    <source>
        <dbReference type="Proteomes" id="UP000004893"/>
    </source>
</evidence>
<evidence type="ECO:0000256" key="2">
    <source>
        <dbReference type="ARBA" id="ARBA00022741"/>
    </source>
</evidence>
<accession>C0C0L7</accession>
<keyword evidence="3 5" id="KW-0067">ATP-binding</keyword>